<feature type="binding site" evidence="13">
    <location>
        <position position="84"/>
    </location>
    <ligand>
        <name>Ca(2+)</name>
        <dbReference type="ChEBI" id="CHEBI:29108"/>
        <label>1</label>
    </ligand>
</feature>
<dbReference type="GO" id="GO:0140825">
    <property type="term" value="F:lactoperoxidase activity"/>
    <property type="evidence" value="ECO:0007669"/>
    <property type="project" value="UniProtKB-EC"/>
</dbReference>
<evidence type="ECO:0000256" key="13">
    <source>
        <dbReference type="PIRSR" id="PIRSR600823-3"/>
    </source>
</evidence>
<organism evidence="19 20">
    <name type="scientific">Asparagus officinalis</name>
    <name type="common">Garden asparagus</name>
    <dbReference type="NCBI Taxonomy" id="4686"/>
    <lineage>
        <taxon>Eukaryota</taxon>
        <taxon>Viridiplantae</taxon>
        <taxon>Streptophyta</taxon>
        <taxon>Embryophyta</taxon>
        <taxon>Tracheophyta</taxon>
        <taxon>Spermatophyta</taxon>
        <taxon>Magnoliopsida</taxon>
        <taxon>Liliopsida</taxon>
        <taxon>Asparagales</taxon>
        <taxon>Asparagaceae</taxon>
        <taxon>Asparagoideae</taxon>
        <taxon>Asparagus</taxon>
    </lineage>
</organism>
<keyword evidence="8 16" id="KW-0560">Oxidoreductase</keyword>
<dbReference type="PANTHER" id="PTHR31517">
    <property type="match status" value="1"/>
</dbReference>
<name>A0A5P1E7G4_ASPOF</name>
<keyword evidence="10 16" id="KW-0376">Hydrogen peroxide</keyword>
<dbReference type="InterPro" id="IPR002016">
    <property type="entry name" value="Haem_peroxidase"/>
</dbReference>
<evidence type="ECO:0000256" key="14">
    <source>
        <dbReference type="PIRSR" id="PIRSR600823-4"/>
    </source>
</evidence>
<dbReference type="PROSITE" id="PS00436">
    <property type="entry name" value="PEROXIDASE_2"/>
    <property type="match status" value="1"/>
</dbReference>
<evidence type="ECO:0000256" key="3">
    <source>
        <dbReference type="ARBA" id="ARBA00012313"/>
    </source>
</evidence>
<evidence type="ECO:0000256" key="4">
    <source>
        <dbReference type="ARBA" id="ARBA00022559"/>
    </source>
</evidence>
<dbReference type="GO" id="GO:0006979">
    <property type="term" value="P:response to oxidative stress"/>
    <property type="evidence" value="ECO:0007669"/>
    <property type="project" value="UniProtKB-UniRule"/>
</dbReference>
<evidence type="ECO:0000313" key="19">
    <source>
        <dbReference type="EMBL" id="ONK58518.1"/>
    </source>
</evidence>
<evidence type="ECO:0000256" key="11">
    <source>
        <dbReference type="PIRSR" id="PIRSR600823-1"/>
    </source>
</evidence>
<evidence type="ECO:0000256" key="10">
    <source>
        <dbReference type="ARBA" id="ARBA00023324"/>
    </source>
</evidence>
<evidence type="ECO:0000256" key="6">
    <source>
        <dbReference type="ARBA" id="ARBA00022723"/>
    </source>
</evidence>
<feature type="binding site" evidence="13">
    <location>
        <position position="104"/>
    </location>
    <ligand>
        <name>Ca(2+)</name>
        <dbReference type="ChEBI" id="CHEBI:29108"/>
        <label>1</label>
    </ligand>
</feature>
<dbReference type="Gene3D" id="1.10.520.10">
    <property type="match status" value="1"/>
</dbReference>
<feature type="disulfide bond" evidence="15">
    <location>
        <begin position="52"/>
        <end position="132"/>
    </location>
</feature>
<dbReference type="OMA" id="PWAPSAC"/>
<dbReference type="InterPro" id="IPR010255">
    <property type="entry name" value="Haem_peroxidase_sf"/>
</dbReference>
<feature type="binding site" evidence="13">
    <location>
        <position position="91"/>
    </location>
    <ligand>
        <name>Ca(2+)</name>
        <dbReference type="ChEBI" id="CHEBI:29108"/>
        <label>1</label>
    </ligand>
</feature>
<evidence type="ECO:0000256" key="8">
    <source>
        <dbReference type="ARBA" id="ARBA00023002"/>
    </source>
</evidence>
<feature type="site" description="Transition state stabilizer" evidence="14">
    <location>
        <position position="79"/>
    </location>
</feature>
<feature type="binding site" evidence="13">
    <location>
        <position position="87"/>
    </location>
    <ligand>
        <name>Ca(2+)</name>
        <dbReference type="ChEBI" id="CHEBI:29108"/>
        <label>1</label>
    </ligand>
</feature>
<feature type="binding site" evidence="13">
    <location>
        <position position="89"/>
    </location>
    <ligand>
        <name>Ca(2+)</name>
        <dbReference type="ChEBI" id="CHEBI:29108"/>
        <label>1</label>
    </ligand>
</feature>
<feature type="domain" description="Plant heme peroxidase family profile" evidence="18">
    <location>
        <begin position="42"/>
        <end position="234"/>
    </location>
</feature>
<dbReference type="PROSITE" id="PS50873">
    <property type="entry name" value="PEROXIDASE_4"/>
    <property type="match status" value="1"/>
</dbReference>
<dbReference type="Proteomes" id="UP000243459">
    <property type="component" value="Chromosome 9"/>
</dbReference>
<keyword evidence="9 16" id="KW-0408">Iron</keyword>
<keyword evidence="6 13" id="KW-0479">Metal-binding</keyword>
<comment type="function">
    <text evidence="2">Removal of H(2)O(2), oxidation of toxic reductants, biosynthesis and degradation of lignin, suberization, auxin catabolism, response to environmental stresses such as wounding, pathogen attack and oxidative stress. These functions might be dependent on each isozyme/isoform in each plant tissue.</text>
</comment>
<dbReference type="FunFam" id="1.10.520.10:FF:000008">
    <property type="entry name" value="Peroxidase"/>
    <property type="match status" value="1"/>
</dbReference>
<reference evidence="20" key="1">
    <citation type="journal article" date="2017" name="Nat. Commun.">
        <title>The asparagus genome sheds light on the origin and evolution of a young Y chromosome.</title>
        <authorList>
            <person name="Harkess A."/>
            <person name="Zhou J."/>
            <person name="Xu C."/>
            <person name="Bowers J.E."/>
            <person name="Van der Hulst R."/>
            <person name="Ayyampalayam S."/>
            <person name="Mercati F."/>
            <person name="Riccardi P."/>
            <person name="McKain M.R."/>
            <person name="Kakrana A."/>
            <person name="Tang H."/>
            <person name="Ray J."/>
            <person name="Groenendijk J."/>
            <person name="Arikit S."/>
            <person name="Mathioni S.M."/>
            <person name="Nakano M."/>
            <person name="Shan H."/>
            <person name="Telgmann-Rauber A."/>
            <person name="Kanno A."/>
            <person name="Yue Z."/>
            <person name="Chen H."/>
            <person name="Li W."/>
            <person name="Chen Y."/>
            <person name="Xu X."/>
            <person name="Zhang Y."/>
            <person name="Luo S."/>
            <person name="Chen H."/>
            <person name="Gao J."/>
            <person name="Mao Z."/>
            <person name="Pires J.C."/>
            <person name="Luo M."/>
            <person name="Kudrna D."/>
            <person name="Wing R.A."/>
            <person name="Meyers B.C."/>
            <person name="Yi K."/>
            <person name="Kong H."/>
            <person name="Lavrijsen P."/>
            <person name="Sunseri F."/>
            <person name="Falavigna A."/>
            <person name="Ye Y."/>
            <person name="Leebens-Mack J.H."/>
            <person name="Chen G."/>
        </authorList>
    </citation>
    <scope>NUCLEOTIDE SEQUENCE [LARGE SCALE GENOMIC DNA]</scope>
    <source>
        <strain evidence="20">cv. DH0086</strain>
    </source>
</reference>
<keyword evidence="17" id="KW-1133">Transmembrane helix</keyword>
<evidence type="ECO:0000256" key="2">
    <source>
        <dbReference type="ARBA" id="ARBA00002322"/>
    </source>
</evidence>
<dbReference type="InterPro" id="IPR000823">
    <property type="entry name" value="Peroxidase_pln"/>
</dbReference>
<dbReference type="Pfam" id="PF00141">
    <property type="entry name" value="peroxidase"/>
    <property type="match status" value="1"/>
</dbReference>
<comment type="similarity">
    <text evidence="16">Belongs to the peroxidase family. Classical plant (class III) peroxidase subfamily.</text>
</comment>
<feature type="transmembrane region" description="Helical" evidence="17">
    <location>
        <begin position="12"/>
        <end position="31"/>
    </location>
</feature>
<dbReference type="PRINTS" id="PR00461">
    <property type="entry name" value="PLPEROXIDASE"/>
</dbReference>
<keyword evidence="17" id="KW-0472">Membrane</keyword>
<evidence type="ECO:0000313" key="20">
    <source>
        <dbReference type="Proteomes" id="UP000243459"/>
    </source>
</evidence>
<dbReference type="PANTHER" id="PTHR31517:SF51">
    <property type="entry name" value="PEROXIDASE 55"/>
    <property type="match status" value="1"/>
</dbReference>
<gene>
    <name evidence="19" type="ORF">A4U43_C09F13900</name>
</gene>
<evidence type="ECO:0000256" key="12">
    <source>
        <dbReference type="PIRSR" id="PIRSR600823-2"/>
    </source>
</evidence>
<evidence type="ECO:0000256" key="1">
    <source>
        <dbReference type="ARBA" id="ARBA00000189"/>
    </source>
</evidence>
<evidence type="ECO:0000256" key="16">
    <source>
        <dbReference type="RuleBase" id="RU362060"/>
    </source>
</evidence>
<evidence type="ECO:0000256" key="7">
    <source>
        <dbReference type="ARBA" id="ARBA00022837"/>
    </source>
</evidence>
<protein>
    <recommendedName>
        <fullName evidence="3 16">Peroxidase</fullName>
        <ecNumber evidence="3 16">1.11.1.7</ecNumber>
    </recommendedName>
</protein>
<dbReference type="EC" id="1.11.1.7" evidence="3 16"/>
<evidence type="ECO:0000259" key="18">
    <source>
        <dbReference type="PROSITE" id="PS50873"/>
    </source>
</evidence>
<evidence type="ECO:0000256" key="15">
    <source>
        <dbReference type="PIRSR" id="PIRSR600823-5"/>
    </source>
</evidence>
<comment type="subcellular location">
    <subcellularLocation>
        <location evidence="16">Secreted</location>
    </subcellularLocation>
</comment>
<dbReference type="AlphaFoldDB" id="A0A5P1E7G4"/>
<dbReference type="PRINTS" id="PR00458">
    <property type="entry name" value="PEROXIDASE"/>
</dbReference>
<accession>A0A5P1E7G4</accession>
<keyword evidence="7 13" id="KW-0106">Calcium</keyword>
<evidence type="ECO:0000256" key="5">
    <source>
        <dbReference type="ARBA" id="ARBA00022617"/>
    </source>
</evidence>
<comment type="cofactor">
    <cofactor evidence="13 16">
        <name>Ca(2+)</name>
        <dbReference type="ChEBI" id="CHEBI:29108"/>
    </cofactor>
    <text evidence="13 16">Binds 2 calcium ions per subunit.</text>
</comment>
<keyword evidence="15" id="KW-1015">Disulfide bond</keyword>
<keyword evidence="4 16" id="KW-0575">Peroxidase</keyword>
<dbReference type="GO" id="GO:0046872">
    <property type="term" value="F:metal ion binding"/>
    <property type="evidence" value="ECO:0007669"/>
    <property type="project" value="UniProtKB-UniRule"/>
</dbReference>
<dbReference type="InterPro" id="IPR019794">
    <property type="entry name" value="Peroxidases_AS"/>
</dbReference>
<keyword evidence="20" id="KW-1185">Reference proteome</keyword>
<dbReference type="EMBL" id="CM007389">
    <property type="protein sequence ID" value="ONK58518.1"/>
    <property type="molecule type" value="Genomic_DNA"/>
</dbReference>
<dbReference type="Gramene" id="ONK58518">
    <property type="protein sequence ID" value="ONK58518"/>
    <property type="gene ID" value="A4U43_C09F13900"/>
</dbReference>
<feature type="binding site" evidence="12">
    <location>
        <position position="180"/>
    </location>
    <ligand>
        <name>substrate</name>
    </ligand>
</feature>
<keyword evidence="16" id="KW-0964">Secreted</keyword>
<keyword evidence="17" id="KW-0812">Transmembrane</keyword>
<evidence type="ECO:0000256" key="17">
    <source>
        <dbReference type="SAM" id="Phobius"/>
    </source>
</evidence>
<feature type="binding site" evidence="13">
    <location>
        <position position="93"/>
    </location>
    <ligand>
        <name>Ca(2+)</name>
        <dbReference type="ChEBI" id="CHEBI:29108"/>
        <label>1</label>
    </ligand>
</feature>
<feature type="disulfide bond" evidence="15">
    <location>
        <begin position="85"/>
        <end position="90"/>
    </location>
</feature>
<dbReference type="SUPFAM" id="SSF48113">
    <property type="entry name" value="Heme-dependent peroxidases"/>
    <property type="match status" value="1"/>
</dbReference>
<dbReference type="GO" id="GO:0020037">
    <property type="term" value="F:heme binding"/>
    <property type="evidence" value="ECO:0007669"/>
    <property type="project" value="UniProtKB-UniRule"/>
</dbReference>
<sequence>MTSSIAPATPWWRNGVTLFFLWSFLVAWYYYEKSYVGSGEGQLAENFYRLSCPFVEDIVRQEVMKKMSLTFVTVPATLRLFFHDCFVEGCDASVLITSPNGDAEKNSEQNLSLAGDGFDTVIKAKQAVEALCPGVVSCADVLALAARDVVALSGGPSFSVELGRRDGLISQSSRVPGNLPSPDFSLNVLAWSFRKNNLSRCPGPTPSASPTATISPTAFTPPPLLCLYLTRHTLRSSRKRARGMLTRQLPSTWTRRPPPHSTTGTTRISWRVRGCSYPIRCYLPNHRQGQRWWSFQSGRRRSRRRLPRRW</sequence>
<dbReference type="GO" id="GO:0042744">
    <property type="term" value="P:hydrogen peroxide catabolic process"/>
    <property type="evidence" value="ECO:0007669"/>
    <property type="project" value="UniProtKB-KW"/>
</dbReference>
<comment type="catalytic activity">
    <reaction evidence="1 16">
        <text>2 a phenolic donor + H2O2 = 2 a phenolic radical donor + 2 H2O</text>
        <dbReference type="Rhea" id="RHEA:56136"/>
        <dbReference type="ChEBI" id="CHEBI:15377"/>
        <dbReference type="ChEBI" id="CHEBI:16240"/>
        <dbReference type="ChEBI" id="CHEBI:139520"/>
        <dbReference type="ChEBI" id="CHEBI:139521"/>
        <dbReference type="EC" id="1.11.1.7"/>
    </reaction>
</comment>
<feature type="active site" description="Proton acceptor" evidence="11">
    <location>
        <position position="83"/>
    </location>
</feature>
<proteinExistence type="inferred from homology"/>
<comment type="cofactor">
    <cofactor evidence="16">
        <name>heme b</name>
        <dbReference type="ChEBI" id="CHEBI:60344"/>
    </cofactor>
    <text evidence="16">Binds 1 heme b (iron(II)-protoporphyrin IX) group per subunit.</text>
</comment>
<dbReference type="GO" id="GO:0005576">
    <property type="term" value="C:extracellular region"/>
    <property type="evidence" value="ECO:0007669"/>
    <property type="project" value="UniProtKB-SubCell"/>
</dbReference>
<evidence type="ECO:0000256" key="9">
    <source>
        <dbReference type="ARBA" id="ARBA00023004"/>
    </source>
</evidence>
<keyword evidence="5 16" id="KW-0349">Heme</keyword>